<keyword evidence="1" id="KW-0805">Transcription regulation</keyword>
<dbReference type="EMBL" id="JAYJLD010000023">
    <property type="protein sequence ID" value="MEB3102839.1"/>
    <property type="molecule type" value="Genomic_DNA"/>
</dbReference>
<dbReference type="SUPFAM" id="SSF46894">
    <property type="entry name" value="C-terminal effector domain of the bipartite response regulators"/>
    <property type="match status" value="1"/>
</dbReference>
<dbReference type="Gene3D" id="1.10.10.10">
    <property type="entry name" value="Winged helix-like DNA-binding domain superfamily/Winged helix DNA-binding domain"/>
    <property type="match status" value="1"/>
</dbReference>
<protein>
    <submittedName>
        <fullName evidence="5">Helix-turn-helix transcriptional regulator</fullName>
    </submittedName>
</protein>
<dbReference type="PANTHER" id="PTHR44688">
    <property type="entry name" value="DNA-BINDING TRANSCRIPTIONAL ACTIVATOR DEVR_DOSR"/>
    <property type="match status" value="1"/>
</dbReference>
<evidence type="ECO:0000256" key="3">
    <source>
        <dbReference type="ARBA" id="ARBA00023163"/>
    </source>
</evidence>
<evidence type="ECO:0000313" key="6">
    <source>
        <dbReference type="Proteomes" id="UP001310386"/>
    </source>
</evidence>
<dbReference type="InterPro" id="IPR000792">
    <property type="entry name" value="Tscrpt_reg_LuxR_C"/>
</dbReference>
<keyword evidence="2" id="KW-0238">DNA-binding</keyword>
<proteinExistence type="predicted"/>
<dbReference type="InterPro" id="IPR036388">
    <property type="entry name" value="WH-like_DNA-bd_sf"/>
</dbReference>
<name>A0ABU5ZK41_9BACL</name>
<gene>
    <name evidence="5" type="ORF">VF724_14355</name>
</gene>
<keyword evidence="6" id="KW-1185">Reference proteome</keyword>
<dbReference type="PANTHER" id="PTHR44688:SF16">
    <property type="entry name" value="DNA-BINDING TRANSCRIPTIONAL ACTIVATOR DEVR_DOSR"/>
    <property type="match status" value="1"/>
</dbReference>
<dbReference type="Pfam" id="PF00196">
    <property type="entry name" value="GerE"/>
    <property type="match status" value="1"/>
</dbReference>
<evidence type="ECO:0000313" key="5">
    <source>
        <dbReference type="EMBL" id="MEB3102839.1"/>
    </source>
</evidence>
<comment type="caution">
    <text evidence="5">The sequence shown here is derived from an EMBL/GenBank/DDBJ whole genome shotgun (WGS) entry which is preliminary data.</text>
</comment>
<evidence type="ECO:0000256" key="1">
    <source>
        <dbReference type="ARBA" id="ARBA00023015"/>
    </source>
</evidence>
<dbReference type="PROSITE" id="PS50043">
    <property type="entry name" value="HTH_LUXR_2"/>
    <property type="match status" value="1"/>
</dbReference>
<keyword evidence="3" id="KW-0804">Transcription</keyword>
<dbReference type="RefSeq" id="WP_371754963.1">
    <property type="nucleotide sequence ID" value="NZ_JAYJLD010000023.1"/>
</dbReference>
<dbReference type="Proteomes" id="UP001310386">
    <property type="component" value="Unassembled WGS sequence"/>
</dbReference>
<reference evidence="5" key="1">
    <citation type="submission" date="2023-12" db="EMBL/GenBank/DDBJ databases">
        <title>Fervidustalea candida gen. nov., sp. nov., a novel member of the family Paenibacillaceae isolated from a geothermal area.</title>
        <authorList>
            <person name="Li W.-J."/>
            <person name="Jiao J.-Y."/>
            <person name="Chen Y."/>
        </authorList>
    </citation>
    <scope>NUCLEOTIDE SEQUENCE</scope>
    <source>
        <strain evidence="5">SYSU GA230002</strain>
    </source>
</reference>
<evidence type="ECO:0000256" key="2">
    <source>
        <dbReference type="ARBA" id="ARBA00023125"/>
    </source>
</evidence>
<dbReference type="InterPro" id="IPR016032">
    <property type="entry name" value="Sig_transdc_resp-reg_C-effctor"/>
</dbReference>
<sequence length="109" mass="12443">MGRPMLVGQMNEKKPGNWKFPVMDGAMKDFSERYRLTQRESEIFALILTDGCTNREIAERCAIAEKTVKIHISNMMKKADIGSIRKLFSLFFMTMNSSLIHAGGLEREP</sequence>
<feature type="domain" description="HTH luxR-type" evidence="4">
    <location>
        <begin position="29"/>
        <end position="95"/>
    </location>
</feature>
<dbReference type="CDD" id="cd06170">
    <property type="entry name" value="LuxR_C_like"/>
    <property type="match status" value="1"/>
</dbReference>
<accession>A0ABU5ZK41</accession>
<dbReference type="PROSITE" id="PS00622">
    <property type="entry name" value="HTH_LUXR_1"/>
    <property type="match status" value="1"/>
</dbReference>
<organism evidence="5 6">
    <name type="scientific">Ferviditalea candida</name>
    <dbReference type="NCBI Taxonomy" id="3108399"/>
    <lineage>
        <taxon>Bacteria</taxon>
        <taxon>Bacillati</taxon>
        <taxon>Bacillota</taxon>
        <taxon>Bacilli</taxon>
        <taxon>Bacillales</taxon>
        <taxon>Paenibacillaceae</taxon>
        <taxon>Ferviditalea</taxon>
    </lineage>
</organism>
<dbReference type="SMART" id="SM00421">
    <property type="entry name" value="HTH_LUXR"/>
    <property type="match status" value="1"/>
</dbReference>
<evidence type="ECO:0000259" key="4">
    <source>
        <dbReference type="PROSITE" id="PS50043"/>
    </source>
</evidence>